<evidence type="ECO:0000313" key="2">
    <source>
        <dbReference type="EMBL" id="MPC88859.1"/>
    </source>
</evidence>
<name>A0A5B7J2K3_PORTR</name>
<comment type="caution">
    <text evidence="2">The sequence shown here is derived from an EMBL/GenBank/DDBJ whole genome shotgun (WGS) entry which is preliminary data.</text>
</comment>
<gene>
    <name evidence="2" type="ORF">E2C01_083781</name>
</gene>
<feature type="compositionally biased region" description="Basic residues" evidence="1">
    <location>
        <begin position="53"/>
        <end position="69"/>
    </location>
</feature>
<keyword evidence="3" id="KW-1185">Reference proteome</keyword>
<sequence>MKSTRPLSFLYHRKSPSLPPPLPWPPPPSLSLFANLSVASLPQTPAGAPQLPRIHHQAGKGRPRGHNYR</sequence>
<dbReference type="Proteomes" id="UP000324222">
    <property type="component" value="Unassembled WGS sequence"/>
</dbReference>
<evidence type="ECO:0000313" key="3">
    <source>
        <dbReference type="Proteomes" id="UP000324222"/>
    </source>
</evidence>
<dbReference type="AlphaFoldDB" id="A0A5B7J2K3"/>
<feature type="region of interest" description="Disordered" evidence="1">
    <location>
        <begin position="1"/>
        <end position="26"/>
    </location>
</feature>
<reference evidence="2 3" key="1">
    <citation type="submission" date="2019-05" db="EMBL/GenBank/DDBJ databases">
        <title>Another draft genome of Portunus trituberculatus and its Hox gene families provides insights of decapod evolution.</title>
        <authorList>
            <person name="Jeong J.-H."/>
            <person name="Song I."/>
            <person name="Kim S."/>
            <person name="Choi T."/>
            <person name="Kim D."/>
            <person name="Ryu S."/>
            <person name="Kim W."/>
        </authorList>
    </citation>
    <scope>NUCLEOTIDE SEQUENCE [LARGE SCALE GENOMIC DNA]</scope>
    <source>
        <tissue evidence="2">Muscle</tissue>
    </source>
</reference>
<accession>A0A5B7J2K3</accession>
<feature type="region of interest" description="Disordered" evidence="1">
    <location>
        <begin position="42"/>
        <end position="69"/>
    </location>
</feature>
<protein>
    <submittedName>
        <fullName evidence="2">Uncharacterized protein</fullName>
    </submittedName>
</protein>
<organism evidence="2 3">
    <name type="scientific">Portunus trituberculatus</name>
    <name type="common">Swimming crab</name>
    <name type="synonym">Neptunus trituberculatus</name>
    <dbReference type="NCBI Taxonomy" id="210409"/>
    <lineage>
        <taxon>Eukaryota</taxon>
        <taxon>Metazoa</taxon>
        <taxon>Ecdysozoa</taxon>
        <taxon>Arthropoda</taxon>
        <taxon>Crustacea</taxon>
        <taxon>Multicrustacea</taxon>
        <taxon>Malacostraca</taxon>
        <taxon>Eumalacostraca</taxon>
        <taxon>Eucarida</taxon>
        <taxon>Decapoda</taxon>
        <taxon>Pleocyemata</taxon>
        <taxon>Brachyura</taxon>
        <taxon>Eubrachyura</taxon>
        <taxon>Portunoidea</taxon>
        <taxon>Portunidae</taxon>
        <taxon>Portuninae</taxon>
        <taxon>Portunus</taxon>
    </lineage>
</organism>
<dbReference type="EMBL" id="VSRR010079183">
    <property type="protein sequence ID" value="MPC88859.1"/>
    <property type="molecule type" value="Genomic_DNA"/>
</dbReference>
<proteinExistence type="predicted"/>
<evidence type="ECO:0000256" key="1">
    <source>
        <dbReference type="SAM" id="MobiDB-lite"/>
    </source>
</evidence>
<feature type="compositionally biased region" description="Pro residues" evidence="1">
    <location>
        <begin position="17"/>
        <end position="26"/>
    </location>
</feature>